<accession>A0A914YHF3</accession>
<sequence>MEIKSTTSSSLSADSGGALLLSDNTDKNDNDVDDKNALQHKSLGTLSFKPKKPRKTGGKGKKNSKHKPKPKKHCGFGGCCELGYDRCGKCRNWGDPVFFGQDLTPCEFDPSQNENNVDYKDDDYKEDNDKDKYNNFDD</sequence>
<dbReference type="Proteomes" id="UP000887577">
    <property type="component" value="Unplaced"/>
</dbReference>
<protein>
    <submittedName>
        <fullName evidence="3">Uncharacterized protein</fullName>
    </submittedName>
</protein>
<proteinExistence type="predicted"/>
<feature type="region of interest" description="Disordered" evidence="1">
    <location>
        <begin position="1"/>
        <end position="74"/>
    </location>
</feature>
<reference evidence="3" key="1">
    <citation type="submission" date="2022-11" db="UniProtKB">
        <authorList>
            <consortium name="WormBaseParasite"/>
        </authorList>
    </citation>
    <scope>IDENTIFICATION</scope>
</reference>
<organism evidence="2 3">
    <name type="scientific">Panagrolaimus superbus</name>
    <dbReference type="NCBI Taxonomy" id="310955"/>
    <lineage>
        <taxon>Eukaryota</taxon>
        <taxon>Metazoa</taxon>
        <taxon>Ecdysozoa</taxon>
        <taxon>Nematoda</taxon>
        <taxon>Chromadorea</taxon>
        <taxon>Rhabditida</taxon>
        <taxon>Tylenchina</taxon>
        <taxon>Panagrolaimomorpha</taxon>
        <taxon>Panagrolaimoidea</taxon>
        <taxon>Panagrolaimidae</taxon>
        <taxon>Panagrolaimus</taxon>
    </lineage>
</organism>
<feature type="compositionally biased region" description="Basic and acidic residues" evidence="1">
    <location>
        <begin position="117"/>
        <end position="138"/>
    </location>
</feature>
<dbReference type="WBParaSite" id="PSU_v2.g18223.t1">
    <property type="protein sequence ID" value="PSU_v2.g18223.t1"/>
    <property type="gene ID" value="PSU_v2.g18223"/>
</dbReference>
<evidence type="ECO:0000313" key="2">
    <source>
        <dbReference type="Proteomes" id="UP000887577"/>
    </source>
</evidence>
<feature type="compositionally biased region" description="Low complexity" evidence="1">
    <location>
        <begin position="1"/>
        <end position="23"/>
    </location>
</feature>
<dbReference type="AlphaFoldDB" id="A0A914YHF3"/>
<name>A0A914YHF3_9BILA</name>
<evidence type="ECO:0000313" key="3">
    <source>
        <dbReference type="WBParaSite" id="PSU_v2.g18223.t1"/>
    </source>
</evidence>
<feature type="compositionally biased region" description="Basic and acidic residues" evidence="1">
    <location>
        <begin position="24"/>
        <end position="37"/>
    </location>
</feature>
<feature type="compositionally biased region" description="Basic residues" evidence="1">
    <location>
        <begin position="49"/>
        <end position="74"/>
    </location>
</feature>
<evidence type="ECO:0000256" key="1">
    <source>
        <dbReference type="SAM" id="MobiDB-lite"/>
    </source>
</evidence>
<keyword evidence="2" id="KW-1185">Reference proteome</keyword>
<feature type="region of interest" description="Disordered" evidence="1">
    <location>
        <begin position="104"/>
        <end position="138"/>
    </location>
</feature>